<proteinExistence type="predicted"/>
<dbReference type="InterPro" id="IPR054331">
    <property type="entry name" value="LiaF_TM"/>
</dbReference>
<accession>A0ABP7PLB7</accession>
<feature type="domain" description="LiaF transmembrane" evidence="4">
    <location>
        <begin position="18"/>
        <end position="109"/>
    </location>
</feature>
<evidence type="ECO:0000259" key="4">
    <source>
        <dbReference type="Pfam" id="PF22570"/>
    </source>
</evidence>
<feature type="transmembrane region" description="Helical" evidence="2">
    <location>
        <begin position="68"/>
        <end position="84"/>
    </location>
</feature>
<gene>
    <name evidence="5" type="ORF">GCM10022210_14270</name>
</gene>
<keyword evidence="6" id="KW-1185">Reference proteome</keyword>
<keyword evidence="2" id="KW-1133">Transmembrane helix</keyword>
<organism evidence="5 6">
    <name type="scientific">Mucilaginibacter dorajii</name>
    <dbReference type="NCBI Taxonomy" id="692994"/>
    <lineage>
        <taxon>Bacteria</taxon>
        <taxon>Pseudomonadati</taxon>
        <taxon>Bacteroidota</taxon>
        <taxon>Sphingobacteriia</taxon>
        <taxon>Sphingobacteriales</taxon>
        <taxon>Sphingobacteriaceae</taxon>
        <taxon>Mucilaginibacter</taxon>
    </lineage>
</organism>
<dbReference type="PANTHER" id="PTHR40763:SF5">
    <property type="entry name" value="MEMBRANE PROTEIN"/>
    <property type="match status" value="1"/>
</dbReference>
<dbReference type="EMBL" id="BAAAZC010000009">
    <property type="protein sequence ID" value="GAA3966831.1"/>
    <property type="molecule type" value="Genomic_DNA"/>
</dbReference>
<keyword evidence="2" id="KW-0472">Membrane</keyword>
<feature type="compositionally biased region" description="Pro residues" evidence="1">
    <location>
        <begin position="160"/>
        <end position="173"/>
    </location>
</feature>
<protein>
    <recommendedName>
        <fullName evidence="7">Cell wall-active antibiotics response LiaF-like C-terminal domain-containing protein</fullName>
    </recommendedName>
</protein>
<feature type="region of interest" description="Disordered" evidence="1">
    <location>
        <begin position="154"/>
        <end position="175"/>
    </location>
</feature>
<dbReference type="InterPro" id="IPR024425">
    <property type="entry name" value="LiaF-like_C"/>
</dbReference>
<sequence length="290" mass="32164">MNNDINSPNNPNKGKAMAGIILLVVGGLLLLKQLTFFFLPGWLFSWPMILIAWGLYIGGKHNFKNSSWAIMVFLGVVFLFNDNIPDASRIVWPIAIIGFGMWLIVRRGKHGDAEWNKHRGKWDKKFGDTDFWNKTEKPKFDFGNQPEVDYTVKDGGQTPPQEPFTPPNTPPPFGHHDGDDYLDTVSIFGGVNKTILSKNFKGGDIVNIFGGAELDFTQADINGRVYLDITQIFGGTKIIVPSNWQVVSDLAAVFASVDDKRIKSTASNVNGKILVLKGVSIFAGVDIRSY</sequence>
<dbReference type="PANTHER" id="PTHR40763">
    <property type="entry name" value="MEMBRANE PROTEIN-RELATED"/>
    <property type="match status" value="1"/>
</dbReference>
<dbReference type="Proteomes" id="UP001500742">
    <property type="component" value="Unassembled WGS sequence"/>
</dbReference>
<dbReference type="Pfam" id="PF22570">
    <property type="entry name" value="LiaF-TM"/>
    <property type="match status" value="1"/>
</dbReference>
<evidence type="ECO:0000313" key="6">
    <source>
        <dbReference type="Proteomes" id="UP001500742"/>
    </source>
</evidence>
<feature type="domain" description="Cell wall-active antibiotics response LiaF-like C-terminal" evidence="3">
    <location>
        <begin position="201"/>
        <end position="258"/>
    </location>
</feature>
<name>A0ABP7PLB7_9SPHI</name>
<dbReference type="Pfam" id="PF09922">
    <property type="entry name" value="LiaF-like_C"/>
    <property type="match status" value="1"/>
</dbReference>
<keyword evidence="2" id="KW-0812">Transmembrane</keyword>
<reference evidence="6" key="1">
    <citation type="journal article" date="2019" name="Int. J. Syst. Evol. Microbiol.">
        <title>The Global Catalogue of Microorganisms (GCM) 10K type strain sequencing project: providing services to taxonomists for standard genome sequencing and annotation.</title>
        <authorList>
            <consortium name="The Broad Institute Genomics Platform"/>
            <consortium name="The Broad Institute Genome Sequencing Center for Infectious Disease"/>
            <person name="Wu L."/>
            <person name="Ma J."/>
        </authorList>
    </citation>
    <scope>NUCLEOTIDE SEQUENCE [LARGE SCALE GENOMIC DNA]</scope>
    <source>
        <strain evidence="6">JCM 16601</strain>
    </source>
</reference>
<feature type="transmembrane region" description="Helical" evidence="2">
    <location>
        <begin position="37"/>
        <end position="56"/>
    </location>
</feature>
<evidence type="ECO:0000259" key="3">
    <source>
        <dbReference type="Pfam" id="PF09922"/>
    </source>
</evidence>
<comment type="caution">
    <text evidence="5">The sequence shown here is derived from an EMBL/GenBank/DDBJ whole genome shotgun (WGS) entry which is preliminary data.</text>
</comment>
<evidence type="ECO:0000313" key="5">
    <source>
        <dbReference type="EMBL" id="GAA3966831.1"/>
    </source>
</evidence>
<evidence type="ECO:0000256" key="1">
    <source>
        <dbReference type="SAM" id="MobiDB-lite"/>
    </source>
</evidence>
<evidence type="ECO:0000256" key="2">
    <source>
        <dbReference type="SAM" id="Phobius"/>
    </source>
</evidence>
<evidence type="ECO:0008006" key="7">
    <source>
        <dbReference type="Google" id="ProtNLM"/>
    </source>
</evidence>
<dbReference type="RefSeq" id="WP_259088966.1">
    <property type="nucleotide sequence ID" value="NZ_BAAAZC010000009.1"/>
</dbReference>
<feature type="transmembrane region" description="Helical" evidence="2">
    <location>
        <begin position="12"/>
        <end position="31"/>
    </location>
</feature>
<feature type="transmembrane region" description="Helical" evidence="2">
    <location>
        <begin position="90"/>
        <end position="105"/>
    </location>
</feature>